<dbReference type="PANTHER" id="PTHR24221">
    <property type="entry name" value="ATP-BINDING CASSETTE SUB-FAMILY B"/>
    <property type="match status" value="1"/>
</dbReference>
<dbReference type="InterPro" id="IPR036640">
    <property type="entry name" value="ABC1_TM_sf"/>
</dbReference>
<evidence type="ECO:0000259" key="9">
    <source>
        <dbReference type="PROSITE" id="PS50929"/>
    </source>
</evidence>
<name>A0ABU4PM45_9SPHN</name>
<dbReference type="Gene3D" id="3.90.70.10">
    <property type="entry name" value="Cysteine proteinases"/>
    <property type="match status" value="1"/>
</dbReference>
<keyword evidence="2 7" id="KW-0812">Transmembrane</keyword>
<proteinExistence type="predicted"/>
<feature type="domain" description="Peptidase C39" evidence="10">
    <location>
        <begin position="19"/>
        <end position="139"/>
    </location>
</feature>
<feature type="transmembrane region" description="Helical" evidence="7">
    <location>
        <begin position="293"/>
        <end position="323"/>
    </location>
</feature>
<dbReference type="InterPro" id="IPR003439">
    <property type="entry name" value="ABC_transporter-like_ATP-bd"/>
</dbReference>
<dbReference type="InterPro" id="IPR017871">
    <property type="entry name" value="ABC_transporter-like_CS"/>
</dbReference>
<evidence type="ECO:0000256" key="3">
    <source>
        <dbReference type="ARBA" id="ARBA00022741"/>
    </source>
</evidence>
<evidence type="ECO:0000313" key="11">
    <source>
        <dbReference type="EMBL" id="MDX5985221.1"/>
    </source>
</evidence>
<evidence type="ECO:0000313" key="12">
    <source>
        <dbReference type="Proteomes" id="UP001279660"/>
    </source>
</evidence>
<dbReference type="RefSeq" id="WP_083834036.1">
    <property type="nucleotide sequence ID" value="NZ_JAWXXV010000001.1"/>
</dbReference>
<comment type="subcellular location">
    <subcellularLocation>
        <location evidence="1">Cell membrane</location>
        <topology evidence="1">Multi-pass membrane protein</topology>
    </subcellularLocation>
</comment>
<dbReference type="InterPro" id="IPR003593">
    <property type="entry name" value="AAA+_ATPase"/>
</dbReference>
<evidence type="ECO:0000259" key="8">
    <source>
        <dbReference type="PROSITE" id="PS50893"/>
    </source>
</evidence>
<evidence type="ECO:0000256" key="2">
    <source>
        <dbReference type="ARBA" id="ARBA00022692"/>
    </source>
</evidence>
<dbReference type="SUPFAM" id="SSF90123">
    <property type="entry name" value="ABC transporter transmembrane region"/>
    <property type="match status" value="1"/>
</dbReference>
<feature type="transmembrane region" description="Helical" evidence="7">
    <location>
        <begin position="411"/>
        <end position="432"/>
    </location>
</feature>
<dbReference type="InterPro" id="IPR027417">
    <property type="entry name" value="P-loop_NTPase"/>
</dbReference>
<evidence type="ECO:0000256" key="4">
    <source>
        <dbReference type="ARBA" id="ARBA00022840"/>
    </source>
</evidence>
<keyword evidence="5 7" id="KW-1133">Transmembrane helix</keyword>
<dbReference type="PANTHER" id="PTHR24221:SF606">
    <property type="entry name" value="COLICIN V SECRETION-PROCESSING ATP-BINDING PROTEIN"/>
    <property type="match status" value="1"/>
</dbReference>
<dbReference type="SMART" id="SM00382">
    <property type="entry name" value="AAA"/>
    <property type="match status" value="1"/>
</dbReference>
<feature type="transmembrane region" description="Helical" evidence="7">
    <location>
        <begin position="206"/>
        <end position="223"/>
    </location>
</feature>
<dbReference type="PROSITE" id="PS50990">
    <property type="entry name" value="PEPTIDASE_C39"/>
    <property type="match status" value="1"/>
</dbReference>
<dbReference type="CDD" id="cd18567">
    <property type="entry name" value="ABC_6TM_CvaB_RaxB_like"/>
    <property type="match status" value="1"/>
</dbReference>
<feature type="domain" description="ABC transporter" evidence="8">
    <location>
        <begin position="486"/>
        <end position="703"/>
    </location>
</feature>
<dbReference type="Pfam" id="PF00005">
    <property type="entry name" value="ABC_tran"/>
    <property type="match status" value="1"/>
</dbReference>
<keyword evidence="3" id="KW-0547">Nucleotide-binding</keyword>
<comment type="caution">
    <text evidence="11">The sequence shown here is derived from an EMBL/GenBank/DDBJ whole genome shotgun (WGS) entry which is preliminary data.</text>
</comment>
<dbReference type="InterPro" id="IPR039421">
    <property type="entry name" value="Type_1_exporter"/>
</dbReference>
<dbReference type="Pfam" id="PF00664">
    <property type="entry name" value="ABC_membrane"/>
    <property type="match status" value="1"/>
</dbReference>
<dbReference type="Gene3D" id="1.20.1560.10">
    <property type="entry name" value="ABC transporter type 1, transmembrane domain"/>
    <property type="match status" value="1"/>
</dbReference>
<feature type="transmembrane region" description="Helical" evidence="7">
    <location>
        <begin position="230"/>
        <end position="248"/>
    </location>
</feature>
<evidence type="ECO:0000256" key="1">
    <source>
        <dbReference type="ARBA" id="ARBA00004651"/>
    </source>
</evidence>
<feature type="transmembrane region" description="Helical" evidence="7">
    <location>
        <begin position="169"/>
        <end position="191"/>
    </location>
</feature>
<dbReference type="InterPro" id="IPR011527">
    <property type="entry name" value="ABC1_TM_dom"/>
</dbReference>
<dbReference type="EMBL" id="JAWXXV010000001">
    <property type="protein sequence ID" value="MDX5985221.1"/>
    <property type="molecule type" value="Genomic_DNA"/>
</dbReference>
<accession>A0ABU4PM45</accession>
<dbReference type="Pfam" id="PF03412">
    <property type="entry name" value="Peptidase_C39"/>
    <property type="match status" value="1"/>
</dbReference>
<dbReference type="PROSITE" id="PS50893">
    <property type="entry name" value="ABC_TRANSPORTER_2"/>
    <property type="match status" value="1"/>
</dbReference>
<protein>
    <submittedName>
        <fullName evidence="11">Peptidase domain-containing ABC transporter</fullName>
    </submittedName>
</protein>
<feature type="domain" description="ABC transmembrane type-1" evidence="9">
    <location>
        <begin position="174"/>
        <end position="452"/>
    </location>
</feature>
<dbReference type="PROSITE" id="PS00211">
    <property type="entry name" value="ABC_TRANSPORTER_1"/>
    <property type="match status" value="1"/>
</dbReference>
<organism evidence="11 12">
    <name type="scientific">Sphingomonas echinoides</name>
    <dbReference type="NCBI Taxonomy" id="59803"/>
    <lineage>
        <taxon>Bacteria</taxon>
        <taxon>Pseudomonadati</taxon>
        <taxon>Pseudomonadota</taxon>
        <taxon>Alphaproteobacteria</taxon>
        <taxon>Sphingomonadales</taxon>
        <taxon>Sphingomonadaceae</taxon>
        <taxon>Sphingomonas</taxon>
    </lineage>
</organism>
<dbReference type="SUPFAM" id="SSF52540">
    <property type="entry name" value="P-loop containing nucleoside triphosphate hydrolases"/>
    <property type="match status" value="1"/>
</dbReference>
<dbReference type="PROSITE" id="PS50929">
    <property type="entry name" value="ABC_TM1F"/>
    <property type="match status" value="1"/>
</dbReference>
<dbReference type="Gene3D" id="3.40.50.300">
    <property type="entry name" value="P-loop containing nucleotide triphosphate hydrolases"/>
    <property type="match status" value="1"/>
</dbReference>
<keyword evidence="12" id="KW-1185">Reference proteome</keyword>
<dbReference type="Proteomes" id="UP001279660">
    <property type="component" value="Unassembled WGS sequence"/>
</dbReference>
<sequence length="705" mass="76748">MAKLDLGLFGQHSVRHVRQTEVAECGLACLAMVASFHGLDIDLNTLRRRHAPSLRGASLKSLIAVADQLGFASRPVKLPLDALGDLHLPAILHWDMNHYVVLERIERGRALILDPAAGAARRVPLAEVSHHFTGVALELRPAAGFEPVNQRQRLHLRQLWGRMRGWKRAAAQTLALTIVLQAFTLASPYYMQLALDSVVPALDSNLLAVLALGFGLFTLFNVGASLLRGFVLLSVGTTMGYALATNLARRLFRLPVEWFERRHVGDVLSRFQSVQPIQDALTQGLVGSLVDGVLAVLTFALMLWYSATLALIALGAFLLYALVRLISFGFERDAREAGIVTIAKEQSTLIETVRGIVTLRLFGREAERHVLWQNRLADATNAQIGVARIGIWQQAANTLIFGLENVVTIWLAIRLVLSGGFSVGMVVAYLAYKQQFLTRVASLIDQGIAFRMLGLHLERLGDIALEEEDRGFGASGGHDSPFSGHIQLKGIFYRYSPTDPLILNGIDLDVPAGSHIAITGPSGGGKSTLAKIILGLVNPDGGEVLIDGVPLRRFGFRSYQSQVAAVLQEDSLFAGSIADNIALFDEQADPEKVMRSAVMAAIHQEIMAMPMKYETLVGDMGSALSGGQKARVLLARALYREPKLLLLDEGTAHLDYQTEKAVNQAVNNLGITRIIIAHRSETIANSEISFILDGGRMDSMVSTCS</sequence>
<gene>
    <name evidence="11" type="ORF">SIL82_13210</name>
</gene>
<reference evidence="11 12" key="1">
    <citation type="submission" date="2023-11" db="EMBL/GenBank/DDBJ databases">
        <title>MicrobeMod: A computational toolkit for identifying prokaryotic methylation and restriction-modification with nanopore sequencing.</title>
        <authorList>
            <person name="Crits-Christoph A."/>
            <person name="Kang S.C."/>
            <person name="Lee H."/>
            <person name="Ostrov N."/>
        </authorList>
    </citation>
    <scope>NUCLEOTIDE SEQUENCE [LARGE SCALE GENOMIC DNA]</scope>
    <source>
        <strain evidence="11 12">ATCC 14820</strain>
    </source>
</reference>
<evidence type="ECO:0000259" key="10">
    <source>
        <dbReference type="PROSITE" id="PS50990"/>
    </source>
</evidence>
<evidence type="ECO:0000256" key="7">
    <source>
        <dbReference type="SAM" id="Phobius"/>
    </source>
</evidence>
<dbReference type="InterPro" id="IPR005074">
    <property type="entry name" value="Peptidase_C39"/>
</dbReference>
<evidence type="ECO:0000256" key="6">
    <source>
        <dbReference type="ARBA" id="ARBA00023136"/>
    </source>
</evidence>
<keyword evidence="6 7" id="KW-0472">Membrane</keyword>
<keyword evidence="4" id="KW-0067">ATP-binding</keyword>
<evidence type="ECO:0000256" key="5">
    <source>
        <dbReference type="ARBA" id="ARBA00022989"/>
    </source>
</evidence>